<sequence>MRMKHEARERSVLYDVEAGKRPANVTVNADLLRRARELDINLSQTLEEALVHAVAERARQRWLSENRDAIDAYNRQVEESGCFADSLRRF</sequence>
<reference evidence="2 3" key="1">
    <citation type="submission" date="2019-06" db="EMBL/GenBank/DDBJ databases">
        <title>Quisquiliibacterium sp. nov., isolated from a maize field.</title>
        <authorList>
            <person name="Lin S.-Y."/>
            <person name="Tsai C.-F."/>
            <person name="Young C.-C."/>
        </authorList>
    </citation>
    <scope>NUCLEOTIDE SEQUENCE [LARGE SCALE GENOMIC DNA]</scope>
    <source>
        <strain evidence="2 3">CC-CFT501</strain>
    </source>
</reference>
<evidence type="ECO:0000256" key="1">
    <source>
        <dbReference type="ARBA" id="ARBA00022649"/>
    </source>
</evidence>
<evidence type="ECO:0000313" key="2">
    <source>
        <dbReference type="EMBL" id="TXL66089.1"/>
    </source>
</evidence>
<organism evidence="2 3">
    <name type="scientific">Zeimonas arvi</name>
    <dbReference type="NCBI Taxonomy" id="2498847"/>
    <lineage>
        <taxon>Bacteria</taxon>
        <taxon>Pseudomonadati</taxon>
        <taxon>Pseudomonadota</taxon>
        <taxon>Betaproteobacteria</taxon>
        <taxon>Burkholderiales</taxon>
        <taxon>Burkholderiaceae</taxon>
        <taxon>Zeimonas</taxon>
    </lineage>
</organism>
<name>A0A5C8NXX9_9BURK</name>
<comment type="caution">
    <text evidence="2">The sequence shown here is derived from an EMBL/GenBank/DDBJ whole genome shotgun (WGS) entry which is preliminary data.</text>
</comment>
<keyword evidence="1" id="KW-1277">Toxin-antitoxin system</keyword>
<dbReference type="InterPro" id="IPR009956">
    <property type="entry name" value="Post-segregation_anti-tox_CcdA"/>
</dbReference>
<protein>
    <submittedName>
        <fullName evidence="2">Acetoacetyl-CoA synthase</fullName>
    </submittedName>
</protein>
<evidence type="ECO:0000313" key="3">
    <source>
        <dbReference type="Proteomes" id="UP000321548"/>
    </source>
</evidence>
<keyword evidence="3" id="KW-1185">Reference proteome</keyword>
<dbReference type="Pfam" id="PF07362">
    <property type="entry name" value="CcdA"/>
    <property type="match status" value="1"/>
</dbReference>
<accession>A0A5C8NXX9</accession>
<dbReference type="EMBL" id="VDUY01000003">
    <property type="protein sequence ID" value="TXL66089.1"/>
    <property type="molecule type" value="Genomic_DNA"/>
</dbReference>
<dbReference type="OrthoDB" id="8687660at2"/>
<dbReference type="Proteomes" id="UP000321548">
    <property type="component" value="Unassembled WGS sequence"/>
</dbReference>
<gene>
    <name evidence="2" type="ORF">FHP08_08420</name>
</gene>
<dbReference type="AlphaFoldDB" id="A0A5C8NXX9"/>
<proteinExistence type="predicted"/>